<keyword evidence="2" id="KW-0732">Signal</keyword>
<gene>
    <name evidence="3" type="ORF">BN2614_LOCUS7</name>
</gene>
<evidence type="ECO:0000313" key="4">
    <source>
        <dbReference type="Proteomes" id="UP000269945"/>
    </source>
</evidence>
<feature type="signal peptide" evidence="2">
    <location>
        <begin position="1"/>
        <end position="18"/>
    </location>
</feature>
<comment type="caution">
    <text evidence="3">The sequence shown here is derived from an EMBL/GenBank/DDBJ whole genome shotgun (WGS) entry which is preliminary data.</text>
</comment>
<accession>A0A9X9LQT4</accession>
<reference evidence="3 4" key="1">
    <citation type="submission" date="2018-10" db="EMBL/GenBank/DDBJ databases">
        <authorList>
            <person name="Ekblom R."/>
            <person name="Jareborg N."/>
        </authorList>
    </citation>
    <scope>NUCLEOTIDE SEQUENCE [LARGE SCALE GENOMIC DNA]</scope>
    <source>
        <tissue evidence="3">Muscle</tissue>
    </source>
</reference>
<keyword evidence="4" id="KW-1185">Reference proteome</keyword>
<dbReference type="Proteomes" id="UP000269945">
    <property type="component" value="Unassembled WGS sequence"/>
</dbReference>
<feature type="region of interest" description="Disordered" evidence="1">
    <location>
        <begin position="94"/>
        <end position="172"/>
    </location>
</feature>
<name>A0A9X9LQT4_GULGU</name>
<protein>
    <submittedName>
        <fullName evidence="3">Uncharacterized protein</fullName>
    </submittedName>
</protein>
<feature type="chain" id="PRO_5040772788" evidence="2">
    <location>
        <begin position="19"/>
        <end position="194"/>
    </location>
</feature>
<sequence>PGAAFLALCAAGAGAVAAAVAPRRSPPPSSFLRLSLNEPLAPVPFTCRSVSFCTSALMEYLSSVADHVENNNSLVWSQRQLVLLGAPSSAAGFPHRAFRAPPNPRPSALDRARACGATERRPAPGKGSAEGNGGVHPMLRERERRGAPGLGANSEGPGGGHAARSFAAGSQECATATQALSAVWGPPACPQDEL</sequence>
<proteinExistence type="predicted"/>
<evidence type="ECO:0000313" key="3">
    <source>
        <dbReference type="EMBL" id="VCW79534.1"/>
    </source>
</evidence>
<feature type="non-terminal residue" evidence="3">
    <location>
        <position position="1"/>
    </location>
</feature>
<dbReference type="AlphaFoldDB" id="A0A9X9LQT4"/>
<evidence type="ECO:0000256" key="1">
    <source>
        <dbReference type="SAM" id="MobiDB-lite"/>
    </source>
</evidence>
<feature type="compositionally biased region" description="Basic and acidic residues" evidence="1">
    <location>
        <begin position="108"/>
        <end position="122"/>
    </location>
</feature>
<organism evidence="3 4">
    <name type="scientific">Gulo gulo</name>
    <name type="common">Wolverine</name>
    <name type="synonym">Gluton</name>
    <dbReference type="NCBI Taxonomy" id="48420"/>
    <lineage>
        <taxon>Eukaryota</taxon>
        <taxon>Metazoa</taxon>
        <taxon>Chordata</taxon>
        <taxon>Craniata</taxon>
        <taxon>Vertebrata</taxon>
        <taxon>Euteleostomi</taxon>
        <taxon>Mammalia</taxon>
        <taxon>Eutheria</taxon>
        <taxon>Laurasiatheria</taxon>
        <taxon>Carnivora</taxon>
        <taxon>Caniformia</taxon>
        <taxon>Musteloidea</taxon>
        <taxon>Mustelidae</taxon>
        <taxon>Guloninae</taxon>
        <taxon>Gulo</taxon>
    </lineage>
</organism>
<evidence type="ECO:0000256" key="2">
    <source>
        <dbReference type="SAM" id="SignalP"/>
    </source>
</evidence>
<dbReference type="EMBL" id="CYRY02012186">
    <property type="protein sequence ID" value="VCW79534.1"/>
    <property type="molecule type" value="Genomic_DNA"/>
</dbReference>